<evidence type="ECO:0000313" key="1">
    <source>
        <dbReference type="EMBL" id="EPR72226.1"/>
    </source>
</evidence>
<comment type="caution">
    <text evidence="1">The sequence shown here is derived from an EMBL/GenBank/DDBJ whole genome shotgun (WGS) entry which is preliminary data.</text>
</comment>
<accession>S7VQI6</accession>
<dbReference type="STRING" id="641526.ADIWIN_2726"/>
<name>S7VQI6_9FLAO</name>
<dbReference type="eggNOG" id="ENOG5032SNB">
    <property type="taxonomic scope" value="Bacteria"/>
</dbReference>
<evidence type="ECO:0000313" key="2">
    <source>
        <dbReference type="Proteomes" id="UP000014962"/>
    </source>
</evidence>
<organism evidence="1 2">
    <name type="scientific">Winogradskyella psychrotolerans RS-3</name>
    <dbReference type="NCBI Taxonomy" id="641526"/>
    <lineage>
        <taxon>Bacteria</taxon>
        <taxon>Pseudomonadati</taxon>
        <taxon>Bacteroidota</taxon>
        <taxon>Flavobacteriia</taxon>
        <taxon>Flavobacteriales</taxon>
        <taxon>Flavobacteriaceae</taxon>
        <taxon>Winogradskyella</taxon>
    </lineage>
</organism>
<dbReference type="RefSeq" id="WP_020895062.1">
    <property type="nucleotide sequence ID" value="NZ_ATMR01000126.1"/>
</dbReference>
<sequence length="94" mass="11178">MKNNLSNIKTEIENYASASNLTELQVVEKLKDYYFNKKVNDNLKLYKKGKKKVSEVTKDLKISPRKFYAILEKKKINYTKYNKNKEQQQPNITK</sequence>
<protein>
    <submittedName>
        <fullName evidence="1">Uncharacterized protein</fullName>
    </submittedName>
</protein>
<dbReference type="AlphaFoldDB" id="S7VQI6"/>
<gene>
    <name evidence="1" type="ORF">ADIWIN_2726</name>
</gene>
<dbReference type="EMBL" id="ATMR01000126">
    <property type="protein sequence ID" value="EPR72226.1"/>
    <property type="molecule type" value="Genomic_DNA"/>
</dbReference>
<dbReference type="OrthoDB" id="1203134at2"/>
<reference evidence="1 2" key="1">
    <citation type="journal article" date="2013" name="Genome Announc.">
        <title>Draft Genome Sequence of Winogradskyella psychrotolerans RS-3T, Isolated from the Marine Transect of Kongsfjorden, Ny-Alesund, Svalbard, Arctic Ocean.</title>
        <authorList>
            <person name="Kumar Pinnaka A."/>
            <person name="Ara S."/>
            <person name="Singh A."/>
            <person name="Shivaji S."/>
        </authorList>
    </citation>
    <scope>NUCLEOTIDE SEQUENCE [LARGE SCALE GENOMIC DNA]</scope>
    <source>
        <strain evidence="1 2">RS-3</strain>
    </source>
</reference>
<dbReference type="Proteomes" id="UP000014962">
    <property type="component" value="Unassembled WGS sequence"/>
</dbReference>
<keyword evidence="2" id="KW-1185">Reference proteome</keyword>
<dbReference type="PATRIC" id="fig|641526.4.peg.2706"/>
<proteinExistence type="predicted"/>